<dbReference type="CDD" id="cd00761">
    <property type="entry name" value="Glyco_tranf_GTA_type"/>
    <property type="match status" value="1"/>
</dbReference>
<dbReference type="Pfam" id="PF13641">
    <property type="entry name" value="Glyco_tranf_2_3"/>
    <property type="match status" value="1"/>
</dbReference>
<reference evidence="1" key="2">
    <citation type="submission" date="2021-09" db="EMBL/GenBank/DDBJ databases">
        <authorList>
            <person name="Gilroy R."/>
        </authorList>
    </citation>
    <scope>NUCLEOTIDE SEQUENCE</scope>
    <source>
        <strain evidence="1">ChiGjej2B2-7701</strain>
    </source>
</reference>
<dbReference type="AlphaFoldDB" id="A0A921IP65"/>
<evidence type="ECO:0000313" key="2">
    <source>
        <dbReference type="Proteomes" id="UP000746751"/>
    </source>
</evidence>
<dbReference type="SUPFAM" id="SSF53448">
    <property type="entry name" value="Nucleotide-diphospho-sugar transferases"/>
    <property type="match status" value="1"/>
</dbReference>
<reference evidence="1" key="1">
    <citation type="journal article" date="2021" name="PeerJ">
        <title>Extensive microbial diversity within the chicken gut microbiome revealed by metagenomics and culture.</title>
        <authorList>
            <person name="Gilroy R."/>
            <person name="Ravi A."/>
            <person name="Getino M."/>
            <person name="Pursley I."/>
            <person name="Horton D.L."/>
            <person name="Alikhan N.F."/>
            <person name="Baker D."/>
            <person name="Gharbi K."/>
            <person name="Hall N."/>
            <person name="Watson M."/>
            <person name="Adriaenssens E.M."/>
            <person name="Foster-Nyarko E."/>
            <person name="Jarju S."/>
            <person name="Secka A."/>
            <person name="Antonio M."/>
            <person name="Oren A."/>
            <person name="Chaudhuri R.R."/>
            <person name="La Ragione R."/>
            <person name="Hildebrand F."/>
            <person name="Pallen M.J."/>
        </authorList>
    </citation>
    <scope>NUCLEOTIDE SEQUENCE</scope>
    <source>
        <strain evidence="1">ChiGjej2B2-7701</strain>
    </source>
</reference>
<evidence type="ECO:0000313" key="1">
    <source>
        <dbReference type="EMBL" id="HJG30616.1"/>
    </source>
</evidence>
<sequence>MNPTIVIPSYWAEGSADVHAPGAYDHSTDLRSAAPELNTCLASLEQVRGLCRVIILVVCPPATTDAARTRVEQIARAHPKIVCTILTNREASRIQERVDQIAPKAPGEPVSLRGYGAIRNMGLAAASILGHDSVIFLDDDELVLDPDFMQKALYGLGQQTRQGLPILAKSGYFFNREGSPLADTSKADLAHRWWTKRIEFNRWMRKALAGTRISRSNYVCGGCFALHARAYTRVAFDPWITRGEDLDYLFNMRMQGLDVWFDNQWAVKHLPPASEHRAPRFMQNVYRWYYERAKLSYAARQHDLVPVTPASLMPYPGPWFSSELDERVRKTAFARALLTREREGYLHIWRYGRGQAERYANENKSKYIRFQSFWPSIMDGLWNDEGLSKMLEDCTCRIPSNA</sequence>
<gene>
    <name evidence="1" type="ORF">K8U80_04380</name>
</gene>
<dbReference type="Gene3D" id="3.90.550.10">
    <property type="entry name" value="Spore Coat Polysaccharide Biosynthesis Protein SpsA, Chain A"/>
    <property type="match status" value="1"/>
</dbReference>
<dbReference type="EMBL" id="DYVF01000031">
    <property type="protein sequence ID" value="HJG30616.1"/>
    <property type="molecule type" value="Genomic_DNA"/>
</dbReference>
<proteinExistence type="predicted"/>
<name>A0A921IP65_9ACTN</name>
<dbReference type="Proteomes" id="UP000746751">
    <property type="component" value="Unassembled WGS sequence"/>
</dbReference>
<dbReference type="InterPro" id="IPR029044">
    <property type="entry name" value="Nucleotide-diphossugar_trans"/>
</dbReference>
<organism evidence="1 2">
    <name type="scientific">Collinsella ihumii</name>
    <dbReference type="NCBI Taxonomy" id="1720204"/>
    <lineage>
        <taxon>Bacteria</taxon>
        <taxon>Bacillati</taxon>
        <taxon>Actinomycetota</taxon>
        <taxon>Coriobacteriia</taxon>
        <taxon>Coriobacteriales</taxon>
        <taxon>Coriobacteriaceae</taxon>
        <taxon>Collinsella</taxon>
    </lineage>
</organism>
<accession>A0A921IP65</accession>
<comment type="caution">
    <text evidence="1">The sequence shown here is derived from an EMBL/GenBank/DDBJ whole genome shotgun (WGS) entry which is preliminary data.</text>
</comment>
<protein>
    <submittedName>
        <fullName evidence="1">Glycosyltransferase family 2 protein</fullName>
    </submittedName>
</protein>